<dbReference type="PROSITE" id="PS50043">
    <property type="entry name" value="HTH_LUXR_2"/>
    <property type="match status" value="1"/>
</dbReference>
<evidence type="ECO:0000256" key="3">
    <source>
        <dbReference type="ARBA" id="ARBA00023163"/>
    </source>
</evidence>
<accession>A0ABP7B652</accession>
<feature type="domain" description="HTH luxR-type" evidence="4">
    <location>
        <begin position="440"/>
        <end position="505"/>
    </location>
</feature>
<comment type="caution">
    <text evidence="5">The sequence shown here is derived from an EMBL/GenBank/DDBJ whole genome shotgun (WGS) entry which is preliminary data.</text>
</comment>
<dbReference type="PRINTS" id="PR00038">
    <property type="entry name" value="HTHLUXR"/>
</dbReference>
<keyword evidence="1" id="KW-0805">Transcription regulation</keyword>
<protein>
    <recommendedName>
        <fullName evidence="4">HTH luxR-type domain-containing protein</fullName>
    </recommendedName>
</protein>
<dbReference type="PANTHER" id="PTHR44688">
    <property type="entry name" value="DNA-BINDING TRANSCRIPTIONAL ACTIVATOR DEVR_DOSR"/>
    <property type="match status" value="1"/>
</dbReference>
<gene>
    <name evidence="5" type="ORF">GCM10022202_07770</name>
</gene>
<dbReference type="InterPro" id="IPR016032">
    <property type="entry name" value="Sig_transdc_resp-reg_C-effctor"/>
</dbReference>
<name>A0ABP7B652_9MICO</name>
<dbReference type="Pfam" id="PF00196">
    <property type="entry name" value="GerE"/>
    <property type="match status" value="1"/>
</dbReference>
<evidence type="ECO:0000313" key="5">
    <source>
        <dbReference type="EMBL" id="GAA3650566.1"/>
    </source>
</evidence>
<dbReference type="SMART" id="SM00421">
    <property type="entry name" value="HTH_LUXR"/>
    <property type="match status" value="1"/>
</dbReference>
<evidence type="ECO:0000259" key="4">
    <source>
        <dbReference type="PROSITE" id="PS50043"/>
    </source>
</evidence>
<dbReference type="PANTHER" id="PTHR44688:SF16">
    <property type="entry name" value="DNA-BINDING TRANSCRIPTIONAL ACTIVATOR DEVR_DOSR"/>
    <property type="match status" value="1"/>
</dbReference>
<dbReference type="Proteomes" id="UP001410795">
    <property type="component" value="Unassembled WGS sequence"/>
</dbReference>
<reference evidence="6" key="1">
    <citation type="journal article" date="2019" name="Int. J. Syst. Evol. Microbiol.">
        <title>The Global Catalogue of Microorganisms (GCM) 10K type strain sequencing project: providing services to taxonomists for standard genome sequencing and annotation.</title>
        <authorList>
            <consortium name="The Broad Institute Genomics Platform"/>
            <consortium name="The Broad Institute Genome Sequencing Center for Infectious Disease"/>
            <person name="Wu L."/>
            <person name="Ma J."/>
        </authorList>
    </citation>
    <scope>NUCLEOTIDE SEQUENCE [LARGE SCALE GENOMIC DNA]</scope>
    <source>
        <strain evidence="6">JCM 16546</strain>
    </source>
</reference>
<dbReference type="SUPFAM" id="SSF46894">
    <property type="entry name" value="C-terminal effector domain of the bipartite response regulators"/>
    <property type="match status" value="1"/>
</dbReference>
<dbReference type="Gene3D" id="1.10.10.10">
    <property type="entry name" value="Winged helix-like DNA-binding domain superfamily/Winged helix DNA-binding domain"/>
    <property type="match status" value="1"/>
</dbReference>
<dbReference type="EMBL" id="BAAAYV010000005">
    <property type="protein sequence ID" value="GAA3650566.1"/>
    <property type="molecule type" value="Genomic_DNA"/>
</dbReference>
<keyword evidence="3" id="KW-0804">Transcription</keyword>
<proteinExistence type="predicted"/>
<keyword evidence="2" id="KW-0238">DNA-binding</keyword>
<keyword evidence="6" id="KW-1185">Reference proteome</keyword>
<evidence type="ECO:0000256" key="2">
    <source>
        <dbReference type="ARBA" id="ARBA00023125"/>
    </source>
</evidence>
<evidence type="ECO:0000313" key="6">
    <source>
        <dbReference type="Proteomes" id="UP001410795"/>
    </source>
</evidence>
<evidence type="ECO:0000256" key="1">
    <source>
        <dbReference type="ARBA" id="ARBA00023015"/>
    </source>
</evidence>
<organism evidence="5 6">
    <name type="scientific">Microbacterium marinilacus</name>
    <dbReference type="NCBI Taxonomy" id="415209"/>
    <lineage>
        <taxon>Bacteria</taxon>
        <taxon>Bacillati</taxon>
        <taxon>Actinomycetota</taxon>
        <taxon>Actinomycetes</taxon>
        <taxon>Micrococcales</taxon>
        <taxon>Microbacteriaceae</taxon>
        <taxon>Microbacterium</taxon>
    </lineage>
</organism>
<dbReference type="CDD" id="cd06170">
    <property type="entry name" value="LuxR_C_like"/>
    <property type="match status" value="1"/>
</dbReference>
<dbReference type="InterPro" id="IPR000792">
    <property type="entry name" value="Tscrpt_reg_LuxR_C"/>
</dbReference>
<dbReference type="InterPro" id="IPR036388">
    <property type="entry name" value="WH-like_DNA-bd_sf"/>
</dbReference>
<sequence length="507" mass="54377">MLGGVYLALADSQWDRAVALAEADWDVLRAAHVAVLRAVAEAVPPHLLSGRPRWDGLQLLGRRRLSAPPGALDAAVDDAGWREIAELTARSRSARVAGEIAVAVESAFAARDAFHRISGRGEVPSFAPRLMFEWALAFVVGGPMPHTGWDTQPEEQLDEAFSWALARDDHETAARAAAEMAWLQAFAGRSGAAAQWIERAKILGRIDAEHGAGASPIRIAQSMRRGDRLDFAGALEALSSLSGDHLFDHRILAASAGSMYAIHLGGDDAERADERLRRVCEVSPRALLGAPLNRAALAYAESYRLVLDGRPAQALSVLDGEPGRRPAFVEARRASALLHRGDGQAAELAAIMAYEAGAVMPRFAVEALAVLAVVKLRSGSRDAARQVFGRAVDLADRHRLPAALGLVSQDELAALAALVGRADSPSLNAMHSPRMRRPTLAHVFVPLTPQERRVTQTIGSGLSVRQAAERLAVSENTVKTQLQAVYRKLGVTRRSELVAAAREHGLL</sequence>